<dbReference type="AlphaFoldDB" id="A0A139A0V2"/>
<evidence type="ECO:0000256" key="1">
    <source>
        <dbReference type="ARBA" id="ARBA00008416"/>
    </source>
</evidence>
<dbReference type="GO" id="GO:0046872">
    <property type="term" value="F:metal ion binding"/>
    <property type="evidence" value="ECO:0007669"/>
    <property type="project" value="UniProtKB-KW"/>
</dbReference>
<accession>A0A139A0V2</accession>
<feature type="binding site" evidence="2">
    <location>
        <position position="106"/>
    </location>
    <ligand>
        <name>Fe cation</name>
        <dbReference type="ChEBI" id="CHEBI:24875"/>
    </ligand>
</feature>
<gene>
    <name evidence="5" type="ORF">M427DRAFT_148810</name>
</gene>
<dbReference type="STRING" id="1344416.A0A139A0V2"/>
<keyword evidence="2" id="KW-0479">Metal-binding</keyword>
<evidence type="ECO:0000256" key="2">
    <source>
        <dbReference type="PIRSR" id="PIRSR006232-1"/>
    </source>
</evidence>
<reference evidence="5 6" key="1">
    <citation type="journal article" date="2015" name="Genome Biol. Evol.">
        <title>Phylogenomic analyses indicate that early fungi evolved digesting cell walls of algal ancestors of land plants.</title>
        <authorList>
            <person name="Chang Y."/>
            <person name="Wang S."/>
            <person name="Sekimoto S."/>
            <person name="Aerts A.L."/>
            <person name="Choi C."/>
            <person name="Clum A."/>
            <person name="LaButti K.M."/>
            <person name="Lindquist E.A."/>
            <person name="Yee Ngan C."/>
            <person name="Ohm R.A."/>
            <person name="Salamov A.A."/>
            <person name="Grigoriev I.V."/>
            <person name="Spatafora J.W."/>
            <person name="Berbee M.L."/>
        </authorList>
    </citation>
    <scope>NUCLEOTIDE SEQUENCE [LARGE SCALE GENOMIC DNA]</scope>
    <source>
        <strain evidence="5 6">JEL478</strain>
    </source>
</reference>
<evidence type="ECO:0000256" key="3">
    <source>
        <dbReference type="RuleBase" id="RU003457"/>
    </source>
</evidence>
<dbReference type="InterPro" id="IPR011051">
    <property type="entry name" value="RmlC_Cupin_sf"/>
</dbReference>
<evidence type="ECO:0000313" key="6">
    <source>
        <dbReference type="Proteomes" id="UP000070544"/>
    </source>
</evidence>
<feature type="domain" description="Pirin N-terminal" evidence="4">
    <location>
        <begin position="13"/>
        <end position="121"/>
    </location>
</feature>
<keyword evidence="2" id="KW-0408">Iron</keyword>
<evidence type="ECO:0000259" key="4">
    <source>
        <dbReference type="Pfam" id="PF02678"/>
    </source>
</evidence>
<dbReference type="EMBL" id="KQ965827">
    <property type="protein sequence ID" value="KXS10391.1"/>
    <property type="molecule type" value="Genomic_DNA"/>
</dbReference>
<dbReference type="PIRSF" id="PIRSF006232">
    <property type="entry name" value="Pirin"/>
    <property type="match status" value="1"/>
</dbReference>
<comment type="similarity">
    <text evidence="1 3">Belongs to the pirin family.</text>
</comment>
<dbReference type="OrthoDB" id="10261807at2759"/>
<protein>
    <submittedName>
        <fullName evidence="5">Pirin-domain-containing protein</fullName>
    </submittedName>
</protein>
<feature type="binding site" evidence="2">
    <location>
        <position position="104"/>
    </location>
    <ligand>
        <name>Fe cation</name>
        <dbReference type="ChEBI" id="CHEBI:24875"/>
    </ligand>
</feature>
<evidence type="ECO:0000313" key="5">
    <source>
        <dbReference type="EMBL" id="KXS10391.1"/>
    </source>
</evidence>
<dbReference type="Pfam" id="PF02678">
    <property type="entry name" value="Pirin"/>
    <property type="match status" value="1"/>
</dbReference>
<feature type="binding site" evidence="2">
    <location>
        <position position="62"/>
    </location>
    <ligand>
        <name>Fe cation</name>
        <dbReference type="ChEBI" id="CHEBI:24875"/>
    </ligand>
</feature>
<proteinExistence type="inferred from homology"/>
<feature type="binding site" evidence="2">
    <location>
        <position position="60"/>
    </location>
    <ligand>
        <name>Fe cation</name>
        <dbReference type="ChEBI" id="CHEBI:24875"/>
    </ligand>
</feature>
<dbReference type="OMA" id="HEHREFE"/>
<dbReference type="CDD" id="cd02910">
    <property type="entry name" value="cupin_Yhhw_N"/>
    <property type="match status" value="1"/>
</dbReference>
<dbReference type="InterPro" id="IPR014710">
    <property type="entry name" value="RmlC-like_jellyroll"/>
</dbReference>
<dbReference type="PANTHER" id="PTHR43212:SF3">
    <property type="entry name" value="QUERCETIN 2,3-DIOXYGENASE"/>
    <property type="match status" value="1"/>
</dbReference>
<comment type="cofactor">
    <cofactor evidence="2">
        <name>Fe cation</name>
        <dbReference type="ChEBI" id="CHEBI:24875"/>
    </cofactor>
    <text evidence="2">Binds 1 Fe cation per subunit.</text>
</comment>
<name>A0A139A0V2_GONPJ</name>
<dbReference type="InterPro" id="IPR003829">
    <property type="entry name" value="Pirin_N_dom"/>
</dbReference>
<dbReference type="Proteomes" id="UP000070544">
    <property type="component" value="Unassembled WGS sequence"/>
</dbReference>
<dbReference type="PANTHER" id="PTHR43212">
    <property type="entry name" value="QUERCETIN 2,3-DIOXYGENASE"/>
    <property type="match status" value="1"/>
</dbReference>
<dbReference type="Gene3D" id="2.60.120.10">
    <property type="entry name" value="Jelly Rolls"/>
    <property type="match status" value="2"/>
</dbReference>
<keyword evidence="6" id="KW-1185">Reference proteome</keyword>
<dbReference type="InterPro" id="IPR012093">
    <property type="entry name" value="Pirin"/>
</dbReference>
<sequence>MAPTFTVRKSNDRGYANLGWLDTHHTFSFANYYDPKFDGFGSLRVLNEDRVEPGKGFGTHPHREYEIFSYVVSGDLEHKDSTGNHEVIHRGDVQFTTAGTGIAHSEYNGSKTKPVHFLQIWNMPYNRRLPPGYATGHFPDTTKQNRFATLIAPAEKRDHVDPGHADAEKPIAIHSDFWMSAALVDEGKTATYRTPKVVEGESETDHAAPRKLYLHVVQNNAKAKVTVKSQGAEATLTHGDGMFVTGFHDELVVANEASGVAEVVLIDLA</sequence>
<dbReference type="SUPFAM" id="SSF51182">
    <property type="entry name" value="RmlC-like cupins"/>
    <property type="match status" value="1"/>
</dbReference>
<organism evidence="5 6">
    <name type="scientific">Gonapodya prolifera (strain JEL478)</name>
    <name type="common">Monoblepharis prolifera</name>
    <dbReference type="NCBI Taxonomy" id="1344416"/>
    <lineage>
        <taxon>Eukaryota</taxon>
        <taxon>Fungi</taxon>
        <taxon>Fungi incertae sedis</taxon>
        <taxon>Chytridiomycota</taxon>
        <taxon>Chytridiomycota incertae sedis</taxon>
        <taxon>Monoblepharidomycetes</taxon>
        <taxon>Monoblepharidales</taxon>
        <taxon>Gonapodyaceae</taxon>
        <taxon>Gonapodya</taxon>
    </lineage>
</organism>